<dbReference type="SMART" id="SM00220">
    <property type="entry name" value="S_TKc"/>
    <property type="match status" value="1"/>
</dbReference>
<evidence type="ECO:0000313" key="12">
    <source>
        <dbReference type="Proteomes" id="UP000054350"/>
    </source>
</evidence>
<evidence type="ECO:0000256" key="4">
    <source>
        <dbReference type="ARBA" id="ARBA00022741"/>
    </source>
</evidence>
<evidence type="ECO:0000313" key="11">
    <source>
        <dbReference type="EMBL" id="KNE65421.1"/>
    </source>
</evidence>
<accession>A0A0L0SSE5</accession>
<dbReference type="PROSITE" id="PS00108">
    <property type="entry name" value="PROTEIN_KINASE_ST"/>
    <property type="match status" value="1"/>
</dbReference>
<comment type="catalytic activity">
    <reaction evidence="8">
        <text>L-seryl-[protein] + ATP = O-phospho-L-seryl-[protein] + ADP + H(+)</text>
        <dbReference type="Rhea" id="RHEA:17989"/>
        <dbReference type="Rhea" id="RHEA-COMP:9863"/>
        <dbReference type="Rhea" id="RHEA-COMP:11604"/>
        <dbReference type="ChEBI" id="CHEBI:15378"/>
        <dbReference type="ChEBI" id="CHEBI:29999"/>
        <dbReference type="ChEBI" id="CHEBI:30616"/>
        <dbReference type="ChEBI" id="CHEBI:83421"/>
        <dbReference type="ChEBI" id="CHEBI:456216"/>
        <dbReference type="EC" id="2.7.11.1"/>
    </reaction>
</comment>
<dbReference type="SUPFAM" id="SSF56112">
    <property type="entry name" value="Protein kinase-like (PK-like)"/>
    <property type="match status" value="1"/>
</dbReference>
<evidence type="ECO:0000259" key="10">
    <source>
        <dbReference type="PROSITE" id="PS50011"/>
    </source>
</evidence>
<dbReference type="PANTHER" id="PTHR44899:SF3">
    <property type="entry name" value="SERINE_THREONINE-PROTEIN KINASE NEK1"/>
    <property type="match status" value="1"/>
</dbReference>
<sequence length="435" mass="47906">MIPPDSASMALPRTLTAVPLHEYTARTCLGHGSYGRVDLLQRGTRISTNFPKKIVLKTISLAKSARDGITDPQREPQLLAAVRHPNVVRLLDWAADDARVVMVTEYANAGDLSQYLQGRAAASRALSPTSILAIFTQLCLGVRALHEHGILHRDIKTKNIFLHVVARSAVLVKLGDFGIAKPLTSPWDATTTAIGTPYYLAPEVCRGEPWITSPRIPPAVWSLVYQLLDKDPRRRPTAEQVLHMPVIVDFISRARAGADADTSLGTDVRRTPPAPDPRAAPKRWPRRPVALPSPPSTPSTGDRDMPLPKRWRTRAPPAPLASPPASLPLDSAPPLPKSVYHLLECTRAALERELGGPDRFTQLYAQCQRALARRRRAGGVTAAWTRIEAVARQDKSVWMAMALLVKFVECEERLFPRAATEPSGIVCRDKVWRGD</sequence>
<keyword evidence="6" id="KW-0067">ATP-binding</keyword>
<proteinExistence type="predicted"/>
<evidence type="ECO:0000256" key="8">
    <source>
        <dbReference type="ARBA" id="ARBA00048679"/>
    </source>
</evidence>
<dbReference type="InterPro" id="IPR051131">
    <property type="entry name" value="NEK_Ser/Thr_kinase_NIMA"/>
</dbReference>
<dbReference type="EMBL" id="GG745347">
    <property type="protein sequence ID" value="KNE65421.1"/>
    <property type="molecule type" value="Genomic_DNA"/>
</dbReference>
<dbReference type="OrthoDB" id="10261027at2759"/>
<dbReference type="EC" id="2.7.11.1" evidence="1"/>
<gene>
    <name evidence="11" type="ORF">AMAG_11051</name>
</gene>
<dbReference type="PANTHER" id="PTHR44899">
    <property type="entry name" value="CAMK FAMILY PROTEIN KINASE"/>
    <property type="match status" value="1"/>
</dbReference>
<evidence type="ECO:0000256" key="5">
    <source>
        <dbReference type="ARBA" id="ARBA00022777"/>
    </source>
</evidence>
<keyword evidence="5 11" id="KW-0418">Kinase</keyword>
<reference evidence="12" key="2">
    <citation type="submission" date="2009-11" db="EMBL/GenBank/DDBJ databases">
        <title>The Genome Sequence of Allomyces macrogynus strain ATCC 38327.</title>
        <authorList>
            <consortium name="The Broad Institute Genome Sequencing Platform"/>
            <person name="Russ C."/>
            <person name="Cuomo C."/>
            <person name="Shea T."/>
            <person name="Young S.K."/>
            <person name="Zeng Q."/>
            <person name="Koehrsen M."/>
            <person name="Haas B."/>
            <person name="Borodovsky M."/>
            <person name="Guigo R."/>
            <person name="Alvarado L."/>
            <person name="Berlin A."/>
            <person name="Borenstein D."/>
            <person name="Chen Z."/>
            <person name="Engels R."/>
            <person name="Freedman E."/>
            <person name="Gellesch M."/>
            <person name="Goldberg J."/>
            <person name="Griggs A."/>
            <person name="Gujja S."/>
            <person name="Heiman D."/>
            <person name="Hepburn T."/>
            <person name="Howarth C."/>
            <person name="Jen D."/>
            <person name="Larson L."/>
            <person name="Lewis B."/>
            <person name="Mehta T."/>
            <person name="Park D."/>
            <person name="Pearson M."/>
            <person name="Roberts A."/>
            <person name="Saif S."/>
            <person name="Shenoy N."/>
            <person name="Sisk P."/>
            <person name="Stolte C."/>
            <person name="Sykes S."/>
            <person name="Walk T."/>
            <person name="White J."/>
            <person name="Yandava C."/>
            <person name="Burger G."/>
            <person name="Gray M.W."/>
            <person name="Holland P.W.H."/>
            <person name="King N."/>
            <person name="Lang F.B.F."/>
            <person name="Roger A.J."/>
            <person name="Ruiz-Trillo I."/>
            <person name="Lander E."/>
            <person name="Nusbaum C."/>
        </authorList>
    </citation>
    <scope>NUCLEOTIDE SEQUENCE [LARGE SCALE GENOMIC DNA]</scope>
    <source>
        <strain evidence="12">ATCC 38327</strain>
    </source>
</reference>
<dbReference type="GO" id="GO:0005524">
    <property type="term" value="F:ATP binding"/>
    <property type="evidence" value="ECO:0007669"/>
    <property type="project" value="UniProtKB-KW"/>
</dbReference>
<protein>
    <recommendedName>
        <fullName evidence="1">non-specific serine/threonine protein kinase</fullName>
        <ecNumber evidence="1">2.7.11.1</ecNumber>
    </recommendedName>
</protein>
<dbReference type="InterPro" id="IPR000719">
    <property type="entry name" value="Prot_kinase_dom"/>
</dbReference>
<dbReference type="VEuPathDB" id="FungiDB:AMAG_11051"/>
<evidence type="ECO:0000256" key="3">
    <source>
        <dbReference type="ARBA" id="ARBA00022679"/>
    </source>
</evidence>
<dbReference type="Gene3D" id="1.10.510.10">
    <property type="entry name" value="Transferase(Phosphotransferase) domain 1"/>
    <property type="match status" value="2"/>
</dbReference>
<dbReference type="InterPro" id="IPR011009">
    <property type="entry name" value="Kinase-like_dom_sf"/>
</dbReference>
<dbReference type="Proteomes" id="UP000054350">
    <property type="component" value="Unassembled WGS sequence"/>
</dbReference>
<dbReference type="PROSITE" id="PS50011">
    <property type="entry name" value="PROTEIN_KINASE_DOM"/>
    <property type="match status" value="1"/>
</dbReference>
<dbReference type="Pfam" id="PF00069">
    <property type="entry name" value="Pkinase"/>
    <property type="match status" value="1"/>
</dbReference>
<feature type="domain" description="Protein kinase" evidence="10">
    <location>
        <begin position="23"/>
        <end position="290"/>
    </location>
</feature>
<keyword evidence="3" id="KW-0808">Transferase</keyword>
<dbReference type="Gene3D" id="3.30.200.20">
    <property type="entry name" value="Phosphorylase Kinase, domain 1"/>
    <property type="match status" value="1"/>
</dbReference>
<feature type="compositionally biased region" description="Pro residues" evidence="9">
    <location>
        <begin position="316"/>
        <end position="329"/>
    </location>
</feature>
<name>A0A0L0SSE5_ALLM3</name>
<dbReference type="AlphaFoldDB" id="A0A0L0SSE5"/>
<evidence type="ECO:0000256" key="2">
    <source>
        <dbReference type="ARBA" id="ARBA00022527"/>
    </source>
</evidence>
<keyword evidence="4" id="KW-0547">Nucleotide-binding</keyword>
<comment type="catalytic activity">
    <reaction evidence="7">
        <text>L-threonyl-[protein] + ATP = O-phospho-L-threonyl-[protein] + ADP + H(+)</text>
        <dbReference type="Rhea" id="RHEA:46608"/>
        <dbReference type="Rhea" id="RHEA-COMP:11060"/>
        <dbReference type="Rhea" id="RHEA-COMP:11605"/>
        <dbReference type="ChEBI" id="CHEBI:15378"/>
        <dbReference type="ChEBI" id="CHEBI:30013"/>
        <dbReference type="ChEBI" id="CHEBI:30616"/>
        <dbReference type="ChEBI" id="CHEBI:61977"/>
        <dbReference type="ChEBI" id="CHEBI:456216"/>
        <dbReference type="EC" id="2.7.11.1"/>
    </reaction>
</comment>
<feature type="region of interest" description="Disordered" evidence="9">
    <location>
        <begin position="259"/>
        <end position="329"/>
    </location>
</feature>
<organism evidence="11 12">
    <name type="scientific">Allomyces macrogynus (strain ATCC 38327)</name>
    <name type="common">Allomyces javanicus var. macrogynus</name>
    <dbReference type="NCBI Taxonomy" id="578462"/>
    <lineage>
        <taxon>Eukaryota</taxon>
        <taxon>Fungi</taxon>
        <taxon>Fungi incertae sedis</taxon>
        <taxon>Blastocladiomycota</taxon>
        <taxon>Blastocladiomycetes</taxon>
        <taxon>Blastocladiales</taxon>
        <taxon>Blastocladiaceae</taxon>
        <taxon>Allomyces</taxon>
    </lineage>
</organism>
<dbReference type="STRING" id="578462.A0A0L0SSE5"/>
<keyword evidence="2" id="KW-0723">Serine/threonine-protein kinase</keyword>
<evidence type="ECO:0000256" key="6">
    <source>
        <dbReference type="ARBA" id="ARBA00022840"/>
    </source>
</evidence>
<keyword evidence="12" id="KW-1185">Reference proteome</keyword>
<reference evidence="11 12" key="1">
    <citation type="submission" date="2009-11" db="EMBL/GenBank/DDBJ databases">
        <title>Annotation of Allomyces macrogynus ATCC 38327.</title>
        <authorList>
            <consortium name="The Broad Institute Genome Sequencing Platform"/>
            <person name="Russ C."/>
            <person name="Cuomo C."/>
            <person name="Burger G."/>
            <person name="Gray M.W."/>
            <person name="Holland P.W.H."/>
            <person name="King N."/>
            <person name="Lang F.B.F."/>
            <person name="Roger A.J."/>
            <person name="Ruiz-Trillo I."/>
            <person name="Young S.K."/>
            <person name="Zeng Q."/>
            <person name="Gargeya S."/>
            <person name="Fitzgerald M."/>
            <person name="Haas B."/>
            <person name="Abouelleil A."/>
            <person name="Alvarado L."/>
            <person name="Arachchi H.M."/>
            <person name="Berlin A."/>
            <person name="Chapman S.B."/>
            <person name="Gearin G."/>
            <person name="Goldberg J."/>
            <person name="Griggs A."/>
            <person name="Gujja S."/>
            <person name="Hansen M."/>
            <person name="Heiman D."/>
            <person name="Howarth C."/>
            <person name="Larimer J."/>
            <person name="Lui A."/>
            <person name="MacDonald P.J.P."/>
            <person name="McCowen C."/>
            <person name="Montmayeur A."/>
            <person name="Murphy C."/>
            <person name="Neiman D."/>
            <person name="Pearson M."/>
            <person name="Priest M."/>
            <person name="Roberts A."/>
            <person name="Saif S."/>
            <person name="Shea T."/>
            <person name="Sisk P."/>
            <person name="Stolte C."/>
            <person name="Sykes S."/>
            <person name="Wortman J."/>
            <person name="Nusbaum C."/>
            <person name="Birren B."/>
        </authorList>
    </citation>
    <scope>NUCLEOTIDE SEQUENCE [LARGE SCALE GENOMIC DNA]</scope>
    <source>
        <strain evidence="11 12">ATCC 38327</strain>
    </source>
</reference>
<evidence type="ECO:0000256" key="9">
    <source>
        <dbReference type="SAM" id="MobiDB-lite"/>
    </source>
</evidence>
<dbReference type="GO" id="GO:0004674">
    <property type="term" value="F:protein serine/threonine kinase activity"/>
    <property type="evidence" value="ECO:0007669"/>
    <property type="project" value="UniProtKB-KW"/>
</dbReference>
<evidence type="ECO:0000256" key="7">
    <source>
        <dbReference type="ARBA" id="ARBA00047899"/>
    </source>
</evidence>
<dbReference type="eggNOG" id="KOG0589">
    <property type="taxonomic scope" value="Eukaryota"/>
</dbReference>
<dbReference type="InterPro" id="IPR008271">
    <property type="entry name" value="Ser/Thr_kinase_AS"/>
</dbReference>
<evidence type="ECO:0000256" key="1">
    <source>
        <dbReference type="ARBA" id="ARBA00012513"/>
    </source>
</evidence>